<dbReference type="AlphaFoldDB" id="A0A387B7K8"/>
<dbReference type="SMART" id="SM00240">
    <property type="entry name" value="FHA"/>
    <property type="match status" value="1"/>
</dbReference>
<organism evidence="4 5">
    <name type="scientific">Protaetiibacter intestinalis</name>
    <dbReference type="NCBI Taxonomy" id="2419774"/>
    <lineage>
        <taxon>Bacteria</taxon>
        <taxon>Bacillati</taxon>
        <taxon>Actinomycetota</taxon>
        <taxon>Actinomycetes</taxon>
        <taxon>Micrococcales</taxon>
        <taxon>Microbacteriaceae</taxon>
        <taxon>Protaetiibacter</taxon>
    </lineage>
</organism>
<gene>
    <name evidence="4" type="ORF">D7I47_05370</name>
</gene>
<dbReference type="SUPFAM" id="SSF49879">
    <property type="entry name" value="SMAD/FHA domain"/>
    <property type="match status" value="1"/>
</dbReference>
<feature type="region of interest" description="Disordered" evidence="2">
    <location>
        <begin position="1"/>
        <end position="61"/>
    </location>
</feature>
<dbReference type="InterPro" id="IPR000253">
    <property type="entry name" value="FHA_dom"/>
</dbReference>
<evidence type="ECO:0000313" key="4">
    <source>
        <dbReference type="EMBL" id="AYF97738.1"/>
    </source>
</evidence>
<dbReference type="CDD" id="cd00060">
    <property type="entry name" value="FHA"/>
    <property type="match status" value="1"/>
</dbReference>
<name>A0A387B7K8_9MICO</name>
<evidence type="ECO:0000313" key="5">
    <source>
        <dbReference type="Proteomes" id="UP000278886"/>
    </source>
</evidence>
<dbReference type="InterPro" id="IPR008984">
    <property type="entry name" value="SMAD_FHA_dom_sf"/>
</dbReference>
<feature type="domain" description="FHA" evidence="3">
    <location>
        <begin position="89"/>
        <end position="142"/>
    </location>
</feature>
<keyword evidence="5" id="KW-1185">Reference proteome</keyword>
<sequence>MPILVPEPEPIAAPAPEPVPVSIPEPEPEPQPEPVPEPAPEPLPAPVLVPEPEDEEDEDHTVVVERAPKVVWELVTEDGERLRIPSDRVVLGRRPSDPGDGSVALAVPDPTKTLSKVHARLERGADDAWTITDLGSTNGVIILAPDGAEQTLEPNATARVEGSFVLGKLTLRIERSGGAG</sequence>
<reference evidence="5" key="1">
    <citation type="submission" date="2018-09" db="EMBL/GenBank/DDBJ databases">
        <title>Genome sequencing of strain 2DFWR-13.</title>
        <authorList>
            <person name="Heo J."/>
            <person name="Kim S.-J."/>
            <person name="Kwon S.-W."/>
        </authorList>
    </citation>
    <scope>NUCLEOTIDE SEQUENCE [LARGE SCALE GENOMIC DNA]</scope>
    <source>
        <strain evidence="5">2DFWR-13</strain>
    </source>
</reference>
<dbReference type="Proteomes" id="UP000278886">
    <property type="component" value="Chromosome"/>
</dbReference>
<accession>A0A387B7K8</accession>
<keyword evidence="1" id="KW-0597">Phosphoprotein</keyword>
<evidence type="ECO:0000259" key="3">
    <source>
        <dbReference type="PROSITE" id="PS50006"/>
    </source>
</evidence>
<evidence type="ECO:0000256" key="1">
    <source>
        <dbReference type="ARBA" id="ARBA00022553"/>
    </source>
</evidence>
<proteinExistence type="predicted"/>
<dbReference type="Gene3D" id="2.60.200.20">
    <property type="match status" value="1"/>
</dbReference>
<protein>
    <submittedName>
        <fullName evidence="4">FHA domain-containing protein</fullName>
    </submittedName>
</protein>
<evidence type="ECO:0000256" key="2">
    <source>
        <dbReference type="SAM" id="MobiDB-lite"/>
    </source>
</evidence>
<dbReference type="PROSITE" id="PS50006">
    <property type="entry name" value="FHA_DOMAIN"/>
    <property type="match status" value="1"/>
</dbReference>
<dbReference type="EMBL" id="CP032630">
    <property type="protein sequence ID" value="AYF97738.1"/>
    <property type="molecule type" value="Genomic_DNA"/>
</dbReference>
<dbReference type="KEGG" id="lyd:D7I47_05370"/>
<dbReference type="Pfam" id="PF00498">
    <property type="entry name" value="FHA"/>
    <property type="match status" value="1"/>
</dbReference>
<feature type="compositionally biased region" description="Pro residues" evidence="2">
    <location>
        <begin position="1"/>
        <end position="49"/>
    </location>
</feature>